<sequence>MCFESRKGQNWYFCPRSHRLGEIFSPGRDQSRLGDGLGEEHEFASVILSLGRQNVAWARAPRLGEKDPAWARTPRILRLCPEKGYVLSRNEIVRPAMPRKESRKPRNESTDRKRLGRGPSRMDSFARRWNYRSVMSQEGTWGIEEERYS</sequence>
<organism evidence="2 3">
    <name type="scientific">Lupinus luteus</name>
    <name type="common">European yellow lupine</name>
    <dbReference type="NCBI Taxonomy" id="3873"/>
    <lineage>
        <taxon>Eukaryota</taxon>
        <taxon>Viridiplantae</taxon>
        <taxon>Streptophyta</taxon>
        <taxon>Embryophyta</taxon>
        <taxon>Tracheophyta</taxon>
        <taxon>Spermatophyta</taxon>
        <taxon>Magnoliopsida</taxon>
        <taxon>eudicotyledons</taxon>
        <taxon>Gunneridae</taxon>
        <taxon>Pentapetalae</taxon>
        <taxon>rosids</taxon>
        <taxon>fabids</taxon>
        <taxon>Fabales</taxon>
        <taxon>Fabaceae</taxon>
        <taxon>Papilionoideae</taxon>
        <taxon>50 kb inversion clade</taxon>
        <taxon>genistoids sensu lato</taxon>
        <taxon>core genistoids</taxon>
        <taxon>Genisteae</taxon>
        <taxon>Lupinus</taxon>
    </lineage>
</organism>
<evidence type="ECO:0000313" key="2">
    <source>
        <dbReference type="EMBL" id="CAL0299202.1"/>
    </source>
</evidence>
<evidence type="ECO:0000256" key="1">
    <source>
        <dbReference type="SAM" id="MobiDB-lite"/>
    </source>
</evidence>
<accession>A0AAV1VQM4</accession>
<feature type="region of interest" description="Disordered" evidence="1">
    <location>
        <begin position="91"/>
        <end position="121"/>
    </location>
</feature>
<dbReference type="AlphaFoldDB" id="A0AAV1VQM4"/>
<dbReference type="EMBL" id="CAXHTB010000001">
    <property type="protein sequence ID" value="CAL0299202.1"/>
    <property type="molecule type" value="Genomic_DNA"/>
</dbReference>
<reference evidence="2 3" key="1">
    <citation type="submission" date="2024-03" db="EMBL/GenBank/DDBJ databases">
        <authorList>
            <person name="Martinez-Hernandez J."/>
        </authorList>
    </citation>
    <scope>NUCLEOTIDE SEQUENCE [LARGE SCALE GENOMIC DNA]</scope>
</reference>
<evidence type="ECO:0000313" key="3">
    <source>
        <dbReference type="Proteomes" id="UP001497480"/>
    </source>
</evidence>
<comment type="caution">
    <text evidence="2">The sequence shown here is derived from an EMBL/GenBank/DDBJ whole genome shotgun (WGS) entry which is preliminary data.</text>
</comment>
<dbReference type="Proteomes" id="UP001497480">
    <property type="component" value="Unassembled WGS sequence"/>
</dbReference>
<name>A0AAV1VQM4_LUPLU</name>
<gene>
    <name evidence="2" type="ORF">LLUT_LOCUS262</name>
</gene>
<protein>
    <submittedName>
        <fullName evidence="2">Uncharacterized protein</fullName>
    </submittedName>
</protein>
<feature type="compositionally biased region" description="Basic and acidic residues" evidence="1">
    <location>
        <begin position="98"/>
        <end position="113"/>
    </location>
</feature>
<proteinExistence type="predicted"/>
<keyword evidence="3" id="KW-1185">Reference proteome</keyword>